<keyword evidence="1" id="KW-0812">Transmembrane</keyword>
<accession>A0A833J7Q0</accession>
<dbReference type="RefSeq" id="WP_152276610.1">
    <property type="nucleotide sequence ID" value="NZ_WEKV01000008.1"/>
</dbReference>
<dbReference type="EMBL" id="WEKV01000008">
    <property type="protein sequence ID" value="KAB7786258.1"/>
    <property type="molecule type" value="Genomic_DNA"/>
</dbReference>
<dbReference type="AlphaFoldDB" id="A0A833J7Q0"/>
<dbReference type="InterPro" id="IPR031709">
    <property type="entry name" value="PutAbiC"/>
</dbReference>
<protein>
    <recommendedName>
        <fullName evidence="4">Phage abortive infection protein</fullName>
    </recommendedName>
</protein>
<keyword evidence="1" id="KW-1133">Transmembrane helix</keyword>
<reference evidence="2 3" key="1">
    <citation type="submission" date="2019-10" db="EMBL/GenBank/DDBJ databases">
        <title>Draft Genome Sequence of the Caffeine Degrading Methylotroph Methylorubrum populi PINKEL.</title>
        <authorList>
            <person name="Dawson S.C."/>
            <person name="Zhang X."/>
            <person name="Wright M.E."/>
            <person name="Sharma G."/>
            <person name="Langner J.T."/>
            <person name="Ditty J.L."/>
            <person name="Subuyuj G.A."/>
        </authorList>
    </citation>
    <scope>NUCLEOTIDE SEQUENCE [LARGE SCALE GENOMIC DNA]</scope>
    <source>
        <strain evidence="2 3">Pinkel</strain>
    </source>
</reference>
<organism evidence="2 3">
    <name type="scientific">Methylorubrum populi</name>
    <dbReference type="NCBI Taxonomy" id="223967"/>
    <lineage>
        <taxon>Bacteria</taxon>
        <taxon>Pseudomonadati</taxon>
        <taxon>Pseudomonadota</taxon>
        <taxon>Alphaproteobacteria</taxon>
        <taxon>Hyphomicrobiales</taxon>
        <taxon>Methylobacteriaceae</taxon>
        <taxon>Methylorubrum</taxon>
    </lineage>
</organism>
<evidence type="ECO:0008006" key="4">
    <source>
        <dbReference type="Google" id="ProtNLM"/>
    </source>
</evidence>
<name>A0A833J7Q0_9HYPH</name>
<keyword evidence="1" id="KW-0472">Membrane</keyword>
<comment type="caution">
    <text evidence="2">The sequence shown here is derived from an EMBL/GenBank/DDBJ whole genome shotgun (WGS) entry which is preliminary data.</text>
</comment>
<evidence type="ECO:0000256" key="1">
    <source>
        <dbReference type="SAM" id="Phobius"/>
    </source>
</evidence>
<evidence type="ECO:0000313" key="3">
    <source>
        <dbReference type="Proteomes" id="UP000469949"/>
    </source>
</evidence>
<dbReference type="Proteomes" id="UP000469949">
    <property type="component" value="Unassembled WGS sequence"/>
</dbReference>
<gene>
    <name evidence="2" type="ORF">F8B43_1659</name>
</gene>
<dbReference type="Pfam" id="PF16872">
    <property type="entry name" value="putAbiC"/>
    <property type="match status" value="1"/>
</dbReference>
<proteinExistence type="predicted"/>
<feature type="transmembrane region" description="Helical" evidence="1">
    <location>
        <begin position="47"/>
        <end position="66"/>
    </location>
</feature>
<sequence>MKSSVTFLVFAAVGLWISWVFQAAILNLLGVTWNQEELGQWGDTFGALNALFASLGFGAAIYTLNVQQRQIARDRFDTSFFELLRLFVEARDRVSFSHTQPYVKAKTQSPSGHQNTSRLSFIRQANLASTARGIAAFQQAWLEVKFWVPNTRAPRADYIDAYEKYINSRTENTMGPYFRLLYAILKRIQDDEHLSESDKNKYGNLIRGQLSNYELAIAGLNGMSSVSKDFSKLAIRFRLFKYTTGVRRRLLMLHYPKIAFLPRG</sequence>
<evidence type="ECO:0000313" key="2">
    <source>
        <dbReference type="EMBL" id="KAB7786258.1"/>
    </source>
</evidence>